<feature type="region of interest" description="Disordered" evidence="1">
    <location>
        <begin position="456"/>
        <end position="496"/>
    </location>
</feature>
<evidence type="ECO:0000313" key="2">
    <source>
        <dbReference type="EnsemblMetazoa" id="AQUA004300-PA"/>
    </source>
</evidence>
<feature type="compositionally biased region" description="Basic and acidic residues" evidence="1">
    <location>
        <begin position="471"/>
        <end position="489"/>
    </location>
</feature>
<feature type="region of interest" description="Disordered" evidence="1">
    <location>
        <begin position="217"/>
        <end position="244"/>
    </location>
</feature>
<dbReference type="PANTHER" id="PTHR35683">
    <property type="entry name" value="YALI0C04136P"/>
    <property type="match status" value="1"/>
</dbReference>
<name>A0A182X3C4_ANOQN</name>
<dbReference type="AlphaFoldDB" id="A0A182X3C4"/>
<organism evidence="2 3">
    <name type="scientific">Anopheles quadriannulatus</name>
    <name type="common">Mosquito</name>
    <dbReference type="NCBI Taxonomy" id="34691"/>
    <lineage>
        <taxon>Eukaryota</taxon>
        <taxon>Metazoa</taxon>
        <taxon>Ecdysozoa</taxon>
        <taxon>Arthropoda</taxon>
        <taxon>Hexapoda</taxon>
        <taxon>Insecta</taxon>
        <taxon>Pterygota</taxon>
        <taxon>Neoptera</taxon>
        <taxon>Endopterygota</taxon>
        <taxon>Diptera</taxon>
        <taxon>Nematocera</taxon>
        <taxon>Culicoidea</taxon>
        <taxon>Culicidae</taxon>
        <taxon>Anophelinae</taxon>
        <taxon>Anopheles</taxon>
    </lineage>
</organism>
<accession>A0A182X3C4</accession>
<feature type="region of interest" description="Disordered" evidence="1">
    <location>
        <begin position="136"/>
        <end position="155"/>
    </location>
</feature>
<feature type="compositionally biased region" description="Basic and acidic residues" evidence="1">
    <location>
        <begin position="221"/>
        <end position="230"/>
    </location>
</feature>
<feature type="region of interest" description="Disordered" evidence="1">
    <location>
        <begin position="57"/>
        <end position="88"/>
    </location>
</feature>
<proteinExistence type="predicted"/>
<feature type="compositionally biased region" description="Polar residues" evidence="1">
    <location>
        <begin position="457"/>
        <end position="468"/>
    </location>
</feature>
<dbReference type="STRING" id="34691.A0A182X3C4"/>
<dbReference type="Proteomes" id="UP000076407">
    <property type="component" value="Unassembled WGS sequence"/>
</dbReference>
<dbReference type="EnsemblMetazoa" id="AQUA004300-RA">
    <property type="protein sequence ID" value="AQUA004300-PA"/>
    <property type="gene ID" value="AQUA004300"/>
</dbReference>
<dbReference type="PANTHER" id="PTHR35683:SF4">
    <property type="entry name" value="AGAP002273-PA"/>
    <property type="match status" value="1"/>
</dbReference>
<sequence length="638" mass="69616">MSTTDFEAFREYHWLDTPDAAGPAGQRYGLARTSTPIRDATVAAGVTLASLEDLDTLSPLSAGEASDGRKLALPEEAGSGTGDVGGTIDASASAVRSSRKHFNLDLDMDVTSTKTTTTATSTTTATKARKTTTFEKSFKPESHSNRGTSPMDEVVESPDSVHSARFGRGESPAIRLVIGRKEIKTSDTSAITESRLTVYGHKDVEISISSQSTISLTTTHTSKDGRDKTTEVSSSGGEVKEVSSGKRYKQFKLVDDPDSEQTERKRDEAVSFSKKKSVYLFGSFDSSSGSPITETSVSQHVTDTGISLTRGFTETMTSPGVISSSVEEKNKKVSIITDTAVDVEIEELELTDAGLSPILPDEADVTADFQLAEEDVHFAHTGTSPMDFEEHSVSAALDTSEAATLTDRVETKDASNSPLDVHITSILKRDVSKLTDEELLTGRRGSGDVKAKIKMLEQSSKAHSAQSSPKKKVEFEEHQLKHDRQDSPKRQKASGKITELRKIFGEEEEPVESNVMSESIPPIQEVIKQLEKRIAVKQVESSARAEVFTKRSEVDVEDLTSQIIPVKVSEPQEPMVEKDQQISKLVRGVQSLGMREQSTKQLEQERRNVELRAAIDEPVCEKLAERKIVTDLVKDELD</sequence>
<dbReference type="VEuPathDB" id="VectorBase:AQUA004300"/>
<evidence type="ECO:0000313" key="3">
    <source>
        <dbReference type="Proteomes" id="UP000076407"/>
    </source>
</evidence>
<reference evidence="2" key="1">
    <citation type="submission" date="2020-05" db="UniProtKB">
        <authorList>
            <consortium name="EnsemblMetazoa"/>
        </authorList>
    </citation>
    <scope>IDENTIFICATION</scope>
    <source>
        <strain evidence="2">SANGQUA</strain>
    </source>
</reference>
<evidence type="ECO:0000256" key="1">
    <source>
        <dbReference type="SAM" id="MobiDB-lite"/>
    </source>
</evidence>
<protein>
    <submittedName>
        <fullName evidence="2">Uncharacterized protein</fullName>
    </submittedName>
</protein>
<keyword evidence="3" id="KW-1185">Reference proteome</keyword>